<sequence>MVLSDRGTRRVALAPADTVLFREARQMTFSATAWAGKPAGAITGTRPERTSSSATIPRIPPQWSPWVRE</sequence>
<accession>A0A179S9L5</accession>
<gene>
    <name evidence="2" type="ORF">A5481_15065</name>
</gene>
<feature type="region of interest" description="Disordered" evidence="1">
    <location>
        <begin position="38"/>
        <end position="69"/>
    </location>
</feature>
<comment type="caution">
    <text evidence="2">The sequence shown here is derived from an EMBL/GenBank/DDBJ whole genome shotgun (WGS) entry which is preliminary data.</text>
</comment>
<dbReference type="EMBL" id="LWHQ01000027">
    <property type="protein sequence ID" value="OAS24085.1"/>
    <property type="molecule type" value="Genomic_DNA"/>
</dbReference>
<dbReference type="RefSeq" id="WP_048432770.1">
    <property type="nucleotide sequence ID" value="NZ_LWHQ01000027.1"/>
</dbReference>
<organism evidence="2 3">
    <name type="scientific">Methylobacterium platani</name>
    <dbReference type="NCBI Taxonomy" id="427683"/>
    <lineage>
        <taxon>Bacteria</taxon>
        <taxon>Pseudomonadati</taxon>
        <taxon>Pseudomonadota</taxon>
        <taxon>Alphaproteobacteria</taxon>
        <taxon>Hyphomicrobiales</taxon>
        <taxon>Methylobacteriaceae</taxon>
        <taxon>Methylobacterium</taxon>
    </lineage>
</organism>
<dbReference type="AlphaFoldDB" id="A0A179S9L5"/>
<evidence type="ECO:0000313" key="3">
    <source>
        <dbReference type="Proteomes" id="UP000078316"/>
    </source>
</evidence>
<dbReference type="Proteomes" id="UP000078316">
    <property type="component" value="Unassembled WGS sequence"/>
</dbReference>
<protein>
    <submittedName>
        <fullName evidence="2">Uncharacterized protein</fullName>
    </submittedName>
</protein>
<evidence type="ECO:0000313" key="2">
    <source>
        <dbReference type="EMBL" id="OAS24085.1"/>
    </source>
</evidence>
<evidence type="ECO:0000256" key="1">
    <source>
        <dbReference type="SAM" id="MobiDB-lite"/>
    </source>
</evidence>
<proteinExistence type="predicted"/>
<reference evidence="2 3" key="1">
    <citation type="submission" date="2016-04" db="EMBL/GenBank/DDBJ databases">
        <authorList>
            <person name="Evans L.H."/>
            <person name="Alamgir A."/>
            <person name="Owens N."/>
            <person name="Weber N.D."/>
            <person name="Virtaneva K."/>
            <person name="Barbian K."/>
            <person name="Babar A."/>
            <person name="Rosenke K."/>
        </authorList>
    </citation>
    <scope>NUCLEOTIDE SEQUENCE [LARGE SCALE GENOMIC DNA]</scope>
    <source>
        <strain evidence="2 3">PMB02</strain>
    </source>
</reference>
<name>A0A179S9L5_9HYPH</name>